<evidence type="ECO:0000256" key="3">
    <source>
        <dbReference type="ARBA" id="ARBA00022692"/>
    </source>
</evidence>
<keyword evidence="4" id="KW-1133">Transmembrane helix</keyword>
<sequence length="120" mass="13895">KSLNTFVDDLFAFVIKMPIMHRLACFRDDVVFFVFLYQRWIYRTDYGRVNEYGQRPADKEETIMGGGGEGTTGGTTVEELKDAETVEDMTKAETKTAKKARRGKHDRKTDDRKVDLKEVY</sequence>
<feature type="compositionally biased region" description="Basic and acidic residues" evidence="6">
    <location>
        <begin position="107"/>
        <end position="120"/>
    </location>
</feature>
<keyword evidence="5" id="KW-0472">Membrane</keyword>
<accession>A0A9W7ABN4</accession>
<dbReference type="PANTHER" id="PTHR21347:SF0">
    <property type="entry name" value="LIPID SCRAMBLASE CLPTM1L"/>
    <property type="match status" value="1"/>
</dbReference>
<dbReference type="GO" id="GO:0016020">
    <property type="term" value="C:membrane"/>
    <property type="evidence" value="ECO:0007669"/>
    <property type="project" value="UniProtKB-SubCell"/>
</dbReference>
<evidence type="ECO:0000256" key="2">
    <source>
        <dbReference type="ARBA" id="ARBA00009310"/>
    </source>
</evidence>
<organism evidence="7 8">
    <name type="scientific">Triparma retinervis</name>
    <dbReference type="NCBI Taxonomy" id="2557542"/>
    <lineage>
        <taxon>Eukaryota</taxon>
        <taxon>Sar</taxon>
        <taxon>Stramenopiles</taxon>
        <taxon>Ochrophyta</taxon>
        <taxon>Bolidophyceae</taxon>
        <taxon>Parmales</taxon>
        <taxon>Triparmaceae</taxon>
        <taxon>Triparma</taxon>
    </lineage>
</organism>
<reference evidence="7" key="1">
    <citation type="submission" date="2022-07" db="EMBL/GenBank/DDBJ databases">
        <title>Genome analysis of Parmales, a sister group of diatoms, reveals the evolutionary specialization of diatoms from phago-mixotrophs to photoautotrophs.</title>
        <authorList>
            <person name="Ban H."/>
            <person name="Sato S."/>
            <person name="Yoshikawa S."/>
            <person name="Kazumasa Y."/>
            <person name="Nakamura Y."/>
            <person name="Ichinomiya M."/>
            <person name="Saitoh K."/>
            <person name="Sato N."/>
            <person name="Blanc-Mathieu R."/>
            <person name="Endo H."/>
            <person name="Kuwata A."/>
            <person name="Ogata H."/>
        </authorList>
    </citation>
    <scope>NUCLEOTIDE SEQUENCE</scope>
</reference>
<feature type="compositionally biased region" description="Basic and acidic residues" evidence="6">
    <location>
        <begin position="78"/>
        <end position="96"/>
    </location>
</feature>
<feature type="compositionally biased region" description="Gly residues" evidence="6">
    <location>
        <begin position="64"/>
        <end position="73"/>
    </location>
</feature>
<evidence type="ECO:0000256" key="5">
    <source>
        <dbReference type="ARBA" id="ARBA00023136"/>
    </source>
</evidence>
<evidence type="ECO:0000313" key="7">
    <source>
        <dbReference type="EMBL" id="GMH67696.1"/>
    </source>
</evidence>
<dbReference type="PANTHER" id="PTHR21347">
    <property type="entry name" value="CLEFT LIP AND PALATE ASSOCIATED TRANSMEMBRANE PROTEIN-RELATED"/>
    <property type="match status" value="1"/>
</dbReference>
<evidence type="ECO:0000256" key="4">
    <source>
        <dbReference type="ARBA" id="ARBA00022989"/>
    </source>
</evidence>
<evidence type="ECO:0000256" key="6">
    <source>
        <dbReference type="SAM" id="MobiDB-lite"/>
    </source>
</evidence>
<dbReference type="Proteomes" id="UP001165082">
    <property type="component" value="Unassembled WGS sequence"/>
</dbReference>
<protein>
    <recommendedName>
        <fullName evidence="9">Cleft lip and palate associated transmembrane protein</fullName>
    </recommendedName>
</protein>
<dbReference type="OrthoDB" id="378564at2759"/>
<feature type="region of interest" description="Disordered" evidence="6">
    <location>
        <begin position="57"/>
        <end position="120"/>
    </location>
</feature>
<feature type="non-terminal residue" evidence="7">
    <location>
        <position position="1"/>
    </location>
</feature>
<dbReference type="EMBL" id="BRXZ01004063">
    <property type="protein sequence ID" value="GMH67696.1"/>
    <property type="molecule type" value="Genomic_DNA"/>
</dbReference>
<evidence type="ECO:0000256" key="1">
    <source>
        <dbReference type="ARBA" id="ARBA00004141"/>
    </source>
</evidence>
<comment type="subcellular location">
    <subcellularLocation>
        <location evidence="1">Membrane</location>
        <topology evidence="1">Multi-pass membrane protein</topology>
    </subcellularLocation>
</comment>
<comment type="caution">
    <text evidence="7">The sequence shown here is derived from an EMBL/GenBank/DDBJ whole genome shotgun (WGS) entry which is preliminary data.</text>
</comment>
<comment type="similarity">
    <text evidence="2">Belongs to the CLPTM1 family.</text>
</comment>
<feature type="compositionally biased region" description="Basic residues" evidence="6">
    <location>
        <begin position="97"/>
        <end position="106"/>
    </location>
</feature>
<evidence type="ECO:0008006" key="9">
    <source>
        <dbReference type="Google" id="ProtNLM"/>
    </source>
</evidence>
<dbReference type="InterPro" id="IPR008429">
    <property type="entry name" value="CLPTM1"/>
</dbReference>
<evidence type="ECO:0000313" key="8">
    <source>
        <dbReference type="Proteomes" id="UP001165082"/>
    </source>
</evidence>
<dbReference type="AlphaFoldDB" id="A0A9W7ABN4"/>
<keyword evidence="8" id="KW-1185">Reference proteome</keyword>
<gene>
    <name evidence="7" type="ORF">TrRE_jg10095</name>
</gene>
<keyword evidence="3" id="KW-0812">Transmembrane</keyword>
<name>A0A9W7ABN4_9STRA</name>
<dbReference type="GO" id="GO:0012505">
    <property type="term" value="C:endomembrane system"/>
    <property type="evidence" value="ECO:0007669"/>
    <property type="project" value="TreeGrafter"/>
</dbReference>
<proteinExistence type="inferred from homology"/>